<dbReference type="GeneID" id="5853116"/>
<evidence type="ECO:0000256" key="2">
    <source>
        <dbReference type="ARBA" id="ARBA00007467"/>
    </source>
</evidence>
<feature type="transmembrane region" description="Helical" evidence="8">
    <location>
        <begin position="12"/>
        <end position="34"/>
    </location>
</feature>
<reference evidence="9 10" key="1">
    <citation type="journal article" date="2007" name="Proc. Natl. Acad. Sci. U.S.A.">
        <title>Dandruff-associated Malassezia genomes reveal convergent and divergent virulence traits shared with plant and human fungal pathogens.</title>
        <authorList>
            <person name="Xu J."/>
            <person name="Saunders C.W."/>
            <person name="Hu P."/>
            <person name="Grant R.A."/>
            <person name="Boekhout T."/>
            <person name="Kuramae E.E."/>
            <person name="Kronstad J.W."/>
            <person name="Deangelis Y.M."/>
            <person name="Reeder N.L."/>
            <person name="Johnstone K.R."/>
            <person name="Leland M."/>
            <person name="Fieno A.M."/>
            <person name="Begley W.M."/>
            <person name="Sun Y."/>
            <person name="Lacey M.P."/>
            <person name="Chaudhary T."/>
            <person name="Keough T."/>
            <person name="Chu L."/>
            <person name="Sears R."/>
            <person name="Yuan B."/>
            <person name="Dawson T.L.Jr."/>
        </authorList>
    </citation>
    <scope>NUCLEOTIDE SEQUENCE [LARGE SCALE GENOMIC DNA]</scope>
    <source>
        <strain evidence="10">ATCC MYA-4612 / CBS 7966</strain>
    </source>
</reference>
<evidence type="ECO:0000256" key="6">
    <source>
        <dbReference type="ARBA" id="ARBA00022989"/>
    </source>
</evidence>
<dbReference type="GO" id="GO:0012505">
    <property type="term" value="C:endomembrane system"/>
    <property type="evidence" value="ECO:0007669"/>
    <property type="project" value="UniProtKB-SubCell"/>
</dbReference>
<dbReference type="VEuPathDB" id="FungiDB:MGL_3977"/>
<accession>A8QC69</accession>
<evidence type="ECO:0000256" key="7">
    <source>
        <dbReference type="ARBA" id="ARBA00023136"/>
    </source>
</evidence>
<dbReference type="AlphaFoldDB" id="A8QC69"/>
<dbReference type="RefSeq" id="XP_001728810.1">
    <property type="nucleotide sequence ID" value="XM_001728758.1"/>
</dbReference>
<dbReference type="PANTHER" id="PTHR10981">
    <property type="entry name" value="BATTENIN"/>
    <property type="match status" value="1"/>
</dbReference>
<dbReference type="InParanoid" id="A8QC69"/>
<dbReference type="InterPro" id="IPR003492">
    <property type="entry name" value="Battenin_disease_Cln3"/>
</dbReference>
<evidence type="ECO:0000256" key="5">
    <source>
        <dbReference type="ARBA" id="ARBA00022970"/>
    </source>
</evidence>
<feature type="transmembrane region" description="Helical" evidence="8">
    <location>
        <begin position="256"/>
        <end position="274"/>
    </location>
</feature>
<dbReference type="OrthoDB" id="5965864at2759"/>
<dbReference type="InterPro" id="IPR036259">
    <property type="entry name" value="MFS_trans_sf"/>
</dbReference>
<organism evidence="9 10">
    <name type="scientific">Malassezia globosa (strain ATCC MYA-4612 / CBS 7966)</name>
    <name type="common">Dandruff-associated fungus</name>
    <dbReference type="NCBI Taxonomy" id="425265"/>
    <lineage>
        <taxon>Eukaryota</taxon>
        <taxon>Fungi</taxon>
        <taxon>Dikarya</taxon>
        <taxon>Basidiomycota</taxon>
        <taxon>Ustilaginomycotina</taxon>
        <taxon>Malasseziomycetes</taxon>
        <taxon>Malasseziales</taxon>
        <taxon>Malasseziaceae</taxon>
        <taxon>Malassezia</taxon>
    </lineage>
</organism>
<comment type="subcellular location">
    <subcellularLocation>
        <location evidence="1">Endomembrane system</location>
        <topology evidence="1">Multi-pass membrane protein</topology>
    </subcellularLocation>
    <subcellularLocation>
        <location evidence="8">Vacuole membrane</location>
        <topology evidence="8">Multi-pass membrane protein</topology>
    </subcellularLocation>
</comment>
<dbReference type="GO" id="GO:0005774">
    <property type="term" value="C:vacuolar membrane"/>
    <property type="evidence" value="ECO:0007669"/>
    <property type="project" value="UniProtKB-SubCell"/>
</dbReference>
<dbReference type="PANTHER" id="PTHR10981:SF0">
    <property type="entry name" value="BATTENIN"/>
    <property type="match status" value="1"/>
</dbReference>
<comment type="caution">
    <text evidence="9">The sequence shown here is derived from an EMBL/GenBank/DDBJ whole genome shotgun (WGS) entry which is preliminary data.</text>
</comment>
<feature type="transmembrane region" description="Helical" evidence="8">
    <location>
        <begin position="144"/>
        <end position="161"/>
    </location>
</feature>
<keyword evidence="5" id="KW-0029">Amino-acid transport</keyword>
<evidence type="ECO:0000256" key="8">
    <source>
        <dbReference type="RuleBase" id="RU361113"/>
    </source>
</evidence>
<dbReference type="STRING" id="425265.A8QC69"/>
<dbReference type="PRINTS" id="PR01315">
    <property type="entry name" value="BATTENIN"/>
</dbReference>
<keyword evidence="4 8" id="KW-0812">Transmembrane</keyword>
<keyword evidence="10" id="KW-1185">Reference proteome</keyword>
<evidence type="ECO:0000313" key="9">
    <source>
        <dbReference type="EMBL" id="EDP41596.1"/>
    </source>
</evidence>
<dbReference type="Proteomes" id="UP000008837">
    <property type="component" value="Unassembled WGS sequence"/>
</dbReference>
<comment type="similarity">
    <text evidence="2 8">Belongs to the battenin family.</text>
</comment>
<keyword evidence="6 8" id="KW-1133">Transmembrane helix</keyword>
<keyword evidence="7 8" id="KW-0472">Membrane</keyword>
<protein>
    <recommendedName>
        <fullName evidence="8">Protein BTN</fullName>
    </recommendedName>
</protein>
<dbReference type="SUPFAM" id="SSF103473">
    <property type="entry name" value="MFS general substrate transporter"/>
    <property type="match status" value="1"/>
</dbReference>
<dbReference type="FunCoup" id="A8QC69">
    <property type="interactions" value="68"/>
</dbReference>
<evidence type="ECO:0000256" key="3">
    <source>
        <dbReference type="ARBA" id="ARBA00022448"/>
    </source>
</evidence>
<keyword evidence="8" id="KW-0926">Vacuole</keyword>
<evidence type="ECO:0000256" key="4">
    <source>
        <dbReference type="ARBA" id="ARBA00022692"/>
    </source>
</evidence>
<dbReference type="KEGG" id="mgl:MGL_3977"/>
<dbReference type="Pfam" id="PF02487">
    <property type="entry name" value="CLN3"/>
    <property type="match status" value="1"/>
</dbReference>
<evidence type="ECO:0000256" key="1">
    <source>
        <dbReference type="ARBA" id="ARBA00004127"/>
    </source>
</evidence>
<evidence type="ECO:0000313" key="10">
    <source>
        <dbReference type="Proteomes" id="UP000008837"/>
    </source>
</evidence>
<dbReference type="EMBL" id="AAYY01000018">
    <property type="protein sequence ID" value="EDP41596.1"/>
    <property type="molecule type" value="Genomic_DNA"/>
</dbReference>
<dbReference type="OMA" id="ATILYCE"/>
<feature type="transmembrane region" description="Helical" evidence="8">
    <location>
        <begin position="223"/>
        <end position="244"/>
    </location>
</feature>
<feature type="transmembrane region" description="Helical" evidence="8">
    <location>
        <begin position="46"/>
        <end position="68"/>
    </location>
</feature>
<sequence length="343" mass="37272">MLSIALVDTLFLRLLGIAIASFASGLGEITYLQYSTRYVPQVTTYCVGWFASGTGAAGLVGASAWWIVRPLGVRLGLSLLAFLSFGTAISFFCVLPEPKKMPVSVPSEDESTEALMSLPDQESDHTRLVALSFSDKMKLLKPMLLPYILPLVLVYFAEYTINQGVAPTLLFTVPDPKQHRVLATLIHTLRDYYPLYQLVYQAFVFFSRSYTSVLPLPPIPQSWLWTPAVLQLGLLVLLSTESLFDWFKESIARSMVIVLIAVEGLAGGSSYVSVMSHIGGSDRSSVGPSGDSALSVQEYEFKIGSVGVGDSLGIVLASLVSIPLQVSLCQAQVARGRDLCTRT</sequence>
<proteinExistence type="inferred from homology"/>
<name>A8QC69_MALGO</name>
<dbReference type="GO" id="GO:0006865">
    <property type="term" value="P:amino acid transport"/>
    <property type="evidence" value="ECO:0007669"/>
    <property type="project" value="UniProtKB-KW"/>
</dbReference>
<feature type="transmembrane region" description="Helical" evidence="8">
    <location>
        <begin position="74"/>
        <end position="95"/>
    </location>
</feature>
<comment type="caution">
    <text evidence="8">Lacks conserved residue(s) required for the propagation of feature annotation.</text>
</comment>
<keyword evidence="3" id="KW-0813">Transport</keyword>
<gene>
    <name evidence="9" type="ORF">MGL_3977</name>
</gene>
<dbReference type="GO" id="GO:0051453">
    <property type="term" value="P:regulation of intracellular pH"/>
    <property type="evidence" value="ECO:0007669"/>
    <property type="project" value="TreeGrafter"/>
</dbReference>